<dbReference type="EMBL" id="JAMFTS010000002">
    <property type="protein sequence ID" value="KAJ4795651.1"/>
    <property type="molecule type" value="Genomic_DNA"/>
</dbReference>
<protein>
    <submittedName>
        <fullName evidence="3">Protein SUPPRESSOR OF GENE SILENCING 3</fullName>
    </submittedName>
</protein>
<feature type="domain" description="XS" evidence="2">
    <location>
        <begin position="702"/>
        <end position="826"/>
    </location>
</feature>
<dbReference type="PANTHER" id="PTHR46619:SF2">
    <property type="entry name" value="XS DOMAIN PROTEIN"/>
    <property type="match status" value="1"/>
</dbReference>
<feature type="compositionally biased region" description="Basic and acidic residues" evidence="1">
    <location>
        <begin position="434"/>
        <end position="447"/>
    </location>
</feature>
<dbReference type="InterPro" id="IPR005380">
    <property type="entry name" value="XS_domain"/>
</dbReference>
<proteinExistence type="predicted"/>
<evidence type="ECO:0000313" key="4">
    <source>
        <dbReference type="Proteomes" id="UP001140206"/>
    </source>
</evidence>
<dbReference type="Proteomes" id="UP001140206">
    <property type="component" value="Chromosome 2"/>
</dbReference>
<dbReference type="GO" id="GO:0031047">
    <property type="term" value="P:regulatory ncRNA-mediated gene silencing"/>
    <property type="evidence" value="ECO:0007669"/>
    <property type="project" value="InterPro"/>
</dbReference>
<organism evidence="3 4">
    <name type="scientific">Rhynchospora pubera</name>
    <dbReference type="NCBI Taxonomy" id="906938"/>
    <lineage>
        <taxon>Eukaryota</taxon>
        <taxon>Viridiplantae</taxon>
        <taxon>Streptophyta</taxon>
        <taxon>Embryophyta</taxon>
        <taxon>Tracheophyta</taxon>
        <taxon>Spermatophyta</taxon>
        <taxon>Magnoliopsida</taxon>
        <taxon>Liliopsida</taxon>
        <taxon>Poales</taxon>
        <taxon>Cyperaceae</taxon>
        <taxon>Cyperoideae</taxon>
        <taxon>Rhynchosporeae</taxon>
        <taxon>Rhynchospora</taxon>
    </lineage>
</organism>
<dbReference type="Gene3D" id="3.30.70.2890">
    <property type="entry name" value="XS domain"/>
    <property type="match status" value="1"/>
</dbReference>
<evidence type="ECO:0000256" key="1">
    <source>
        <dbReference type="SAM" id="MobiDB-lite"/>
    </source>
</evidence>
<feature type="compositionally biased region" description="Basic and acidic residues" evidence="1">
    <location>
        <begin position="189"/>
        <end position="222"/>
    </location>
</feature>
<dbReference type="Pfam" id="PF03468">
    <property type="entry name" value="XS"/>
    <property type="match status" value="1"/>
</dbReference>
<reference evidence="3" key="1">
    <citation type="submission" date="2022-08" db="EMBL/GenBank/DDBJ databases">
        <authorList>
            <person name="Marques A."/>
        </authorList>
    </citation>
    <scope>NUCLEOTIDE SEQUENCE</scope>
    <source>
        <strain evidence="3">RhyPub2mFocal</strain>
        <tissue evidence="3">Leaves</tissue>
    </source>
</reference>
<feature type="compositionally biased region" description="Basic and acidic residues" evidence="1">
    <location>
        <begin position="1"/>
        <end position="33"/>
    </location>
</feature>
<evidence type="ECO:0000313" key="3">
    <source>
        <dbReference type="EMBL" id="KAJ4795651.1"/>
    </source>
</evidence>
<feature type="compositionally biased region" description="Acidic residues" evidence="1">
    <location>
        <begin position="450"/>
        <end position="460"/>
    </location>
</feature>
<dbReference type="InterPro" id="IPR038588">
    <property type="entry name" value="XS_domain_sf"/>
</dbReference>
<feature type="region of interest" description="Disordered" evidence="1">
    <location>
        <begin position="434"/>
        <end position="460"/>
    </location>
</feature>
<keyword evidence="4" id="KW-1185">Reference proteome</keyword>
<sequence>MRMRDQRGNRDFLPKYHDRNRRPDNLDSRVDAPRRHKPHSPQRLVALRPSPDKHRRSPPRSHRRDLMQRPSDHHKVMRREYPSPHRPRSHSPRARARNYHRDVHVPVPSYMHPDYPADLSHEIKHQHLGLDPQPLPGHKTVFTDDGIGRSYSATLKQDSFMDGMMTRGVHDSGLIHRRSHALDLYVGDRERDRDSEGGRERERERERDRDRDRDKDRLRETGKGLYQREVPRPVTVTTTHLGPIDGGQSSYGHGRLRQEHDLLALEDISRVVGSRLPDDRRDSRDRVSDHYDNVVLDDVYGKMSYPTLGYSRADDVAYSARSVREGVFSGLPHDSTHKDVRPVYHGFEQACEARPLHRREPPFPFEGRHEFHSEVACATERETSERAIFPDHTKGLHHATYSPSYNGYANDLRYEPSHERLMAREQQLHHVYDHDHDNDRDSDHVIYDDSIFDDNDDDVDNDDNGDGYGQVLNQRITVKDRLSLSSQQIADVDRPIVRHAVPSRRPVVMHGKHKHYQTMSVPATMRTNSSIKKRLHLAPLDFRKENFRAHKMQRRAMEDKPNTRKLNYEYEKGSDEDATNRASPIIEDPPEGSEEFNKQVEKAFIKYTRIINANSKEKKKFLQPGKGSLVCCVCGRQSNEFAETHNLVVHTFRTRKLGLRTAHLGLHKALCLLMGWNWLKTPDESKQYQVGLPHEAKMLKQDLILWPPIVVICNSSIDNNTSESKTVSIGMIENMLKEIGMWEGKAKVTCGKPSNQSIILVKFSPMLSGFEQAEKLHNHFYQADHGKDHLECLLKSGASISSDKKAKQNEIEDVLYGYMAGIDDLEKLDSDTKKTYLAGRDTIRSKKVIKAVVNGKEAAA</sequence>
<feature type="compositionally biased region" description="Basic residues" evidence="1">
    <location>
        <begin position="53"/>
        <end position="63"/>
    </location>
</feature>
<evidence type="ECO:0000259" key="2">
    <source>
        <dbReference type="Pfam" id="PF03468"/>
    </source>
</evidence>
<feature type="compositionally biased region" description="Basic and acidic residues" evidence="1">
    <location>
        <begin position="64"/>
        <end position="83"/>
    </location>
</feature>
<name>A0AAV8FW17_9POAL</name>
<feature type="region of interest" description="Disordered" evidence="1">
    <location>
        <begin position="1"/>
        <end position="95"/>
    </location>
</feature>
<dbReference type="AlphaFoldDB" id="A0AAV8FW17"/>
<dbReference type="PANTHER" id="PTHR46619">
    <property type="entry name" value="RNA RECOGNITION MOTIF XS DOMAIN PROTEIN-RELATED"/>
    <property type="match status" value="1"/>
</dbReference>
<comment type="caution">
    <text evidence="3">The sequence shown here is derived from an EMBL/GenBank/DDBJ whole genome shotgun (WGS) entry which is preliminary data.</text>
</comment>
<accession>A0AAV8FW17</accession>
<feature type="compositionally biased region" description="Basic residues" evidence="1">
    <location>
        <begin position="85"/>
        <end position="95"/>
    </location>
</feature>
<gene>
    <name evidence="3" type="ORF">LUZ62_046897</name>
</gene>
<feature type="region of interest" description="Disordered" evidence="1">
    <location>
        <begin position="572"/>
        <end position="593"/>
    </location>
</feature>
<feature type="region of interest" description="Disordered" evidence="1">
    <location>
        <begin position="189"/>
        <end position="227"/>
    </location>
</feature>